<comment type="caution">
    <text evidence="10">The sequence shown here is derived from an EMBL/GenBank/DDBJ whole genome shotgun (WGS) entry which is preliminary data.</text>
</comment>
<feature type="compositionally biased region" description="Polar residues" evidence="8">
    <location>
        <begin position="137"/>
        <end position="150"/>
    </location>
</feature>
<evidence type="ECO:0000313" key="11">
    <source>
        <dbReference type="Proteomes" id="UP000192578"/>
    </source>
</evidence>
<evidence type="ECO:0000256" key="5">
    <source>
        <dbReference type="ARBA" id="ARBA00022794"/>
    </source>
</evidence>
<feature type="compositionally biased region" description="Polar residues" evidence="8">
    <location>
        <begin position="18"/>
        <end position="35"/>
    </location>
</feature>
<evidence type="ECO:0000259" key="9">
    <source>
        <dbReference type="Pfam" id="PF15311"/>
    </source>
</evidence>
<dbReference type="GO" id="GO:0005814">
    <property type="term" value="C:centriole"/>
    <property type="evidence" value="ECO:0007669"/>
    <property type="project" value="UniProtKB-SubCell"/>
</dbReference>
<evidence type="ECO:0000256" key="6">
    <source>
        <dbReference type="ARBA" id="ARBA00023212"/>
    </source>
</evidence>
<comment type="similarity">
    <text evidence="3">Belongs to the HYLS1 family.</text>
</comment>
<reference evidence="11" key="1">
    <citation type="submission" date="2017-01" db="EMBL/GenBank/DDBJ databases">
        <title>Comparative genomics of anhydrobiosis in the tardigrade Hypsibius dujardini.</title>
        <authorList>
            <person name="Yoshida Y."/>
            <person name="Koutsovoulos G."/>
            <person name="Laetsch D."/>
            <person name="Stevens L."/>
            <person name="Kumar S."/>
            <person name="Horikawa D."/>
            <person name="Ishino K."/>
            <person name="Komine S."/>
            <person name="Tomita M."/>
            <person name="Blaxter M."/>
            <person name="Arakawa K."/>
        </authorList>
    </citation>
    <scope>NUCLEOTIDE SEQUENCE [LARGE SCALE GENOMIC DNA]</scope>
    <source>
        <strain evidence="11">Z151</strain>
    </source>
</reference>
<keyword evidence="11" id="KW-1185">Reference proteome</keyword>
<comment type="subcellular location">
    <subcellularLocation>
        <location evidence="2">Cell projection</location>
        <location evidence="2">Cilium</location>
    </subcellularLocation>
    <subcellularLocation>
        <location evidence="1">Cytoplasm</location>
        <location evidence="1">Cytoskeleton</location>
        <location evidence="1">Microtubule organizing center</location>
        <location evidence="1">Centrosome</location>
        <location evidence="1">Centriole</location>
    </subcellularLocation>
</comment>
<dbReference type="InterPro" id="IPR027918">
    <property type="entry name" value="HYLS1_C_dom"/>
</dbReference>
<feature type="region of interest" description="Disordered" evidence="8">
    <location>
        <begin position="14"/>
        <end position="53"/>
    </location>
</feature>
<evidence type="ECO:0000256" key="3">
    <source>
        <dbReference type="ARBA" id="ARBA00010091"/>
    </source>
</evidence>
<dbReference type="AlphaFoldDB" id="A0A1W0WTE2"/>
<keyword evidence="4" id="KW-0963">Cytoplasm</keyword>
<gene>
    <name evidence="10" type="ORF">BV898_07483</name>
</gene>
<dbReference type="EMBL" id="MTYJ01000049">
    <property type="protein sequence ID" value="OQV18474.1"/>
    <property type="molecule type" value="Genomic_DNA"/>
</dbReference>
<dbReference type="OrthoDB" id="6343432at2759"/>
<evidence type="ECO:0000256" key="1">
    <source>
        <dbReference type="ARBA" id="ARBA00004114"/>
    </source>
</evidence>
<dbReference type="PANTHER" id="PTHR34174">
    <property type="entry name" value="HYDROLETHALUS SYNDROME PROTEIN 1"/>
    <property type="match status" value="1"/>
</dbReference>
<protein>
    <recommendedName>
        <fullName evidence="9">Centriolar and ciliogenesis-associated protein HYLS1 C-terminal domain-containing protein</fullName>
    </recommendedName>
</protein>
<dbReference type="PANTHER" id="PTHR34174:SF1">
    <property type="entry name" value="CENTRIOLAR AND CILIOGENESIS-ASSOCIATED PROTEIN HYLS1"/>
    <property type="match status" value="1"/>
</dbReference>
<dbReference type="GO" id="GO:0060271">
    <property type="term" value="P:cilium assembly"/>
    <property type="evidence" value="ECO:0007669"/>
    <property type="project" value="TreeGrafter"/>
</dbReference>
<keyword evidence="7" id="KW-0966">Cell projection</keyword>
<accession>A0A1W0WTE2</accession>
<evidence type="ECO:0000256" key="8">
    <source>
        <dbReference type="SAM" id="MobiDB-lite"/>
    </source>
</evidence>
<feature type="region of interest" description="Disordered" evidence="8">
    <location>
        <begin position="225"/>
        <end position="250"/>
    </location>
</feature>
<feature type="domain" description="Centriolar and ciliogenesis-associated protein HYLS1 C-terminal" evidence="9">
    <location>
        <begin position="172"/>
        <end position="228"/>
    </location>
</feature>
<proteinExistence type="inferred from homology"/>
<name>A0A1W0WTE2_HYPEX</name>
<feature type="region of interest" description="Disordered" evidence="8">
    <location>
        <begin position="122"/>
        <end position="150"/>
    </location>
</feature>
<feature type="compositionally biased region" description="Basic and acidic residues" evidence="8">
    <location>
        <begin position="234"/>
        <end position="250"/>
    </location>
</feature>
<feature type="region of interest" description="Disordered" evidence="8">
    <location>
        <begin position="271"/>
        <end position="290"/>
    </location>
</feature>
<keyword evidence="5" id="KW-0970">Cilium biogenesis/degradation</keyword>
<keyword evidence="6" id="KW-0206">Cytoskeleton</keyword>
<evidence type="ECO:0000313" key="10">
    <source>
        <dbReference type="EMBL" id="OQV18474.1"/>
    </source>
</evidence>
<dbReference type="GO" id="GO:0097730">
    <property type="term" value="C:non-motile cilium"/>
    <property type="evidence" value="ECO:0007669"/>
    <property type="project" value="TreeGrafter"/>
</dbReference>
<dbReference type="Pfam" id="PF15311">
    <property type="entry name" value="HYLS1_C"/>
    <property type="match status" value="1"/>
</dbReference>
<evidence type="ECO:0000256" key="2">
    <source>
        <dbReference type="ARBA" id="ARBA00004138"/>
    </source>
</evidence>
<evidence type="ECO:0000256" key="4">
    <source>
        <dbReference type="ARBA" id="ARBA00022490"/>
    </source>
</evidence>
<sequence>MNFSKGALCDGPLGRSGVSCSNSKSSETIGSTRTRITAPRRDHHGEPLGKPTIVRPIDSQMSLSQRIHHQIEGSGSWITDSSSVGGFTRARTLQSAKHESKNSILLDSMRSKQFDKYSEEVSGGEDYENHPGLGGAVSSSKDQFVSESSNRLPFRVKPRATKSVLYDTVDQKQYRDPRLKSDPVSLYTQYQVYWKENQIPGENPHRELRWNIRATLMQKDYEVPLNRAARRPRTPVDHRDGRDDGDHFYDTFPEDDRAFSLASTEAGYSVASSIDGWTPPPPPPRRTGNRKLHRLIFAAP</sequence>
<dbReference type="Proteomes" id="UP000192578">
    <property type="component" value="Unassembled WGS sequence"/>
</dbReference>
<organism evidence="10 11">
    <name type="scientific">Hypsibius exemplaris</name>
    <name type="common">Freshwater tardigrade</name>
    <dbReference type="NCBI Taxonomy" id="2072580"/>
    <lineage>
        <taxon>Eukaryota</taxon>
        <taxon>Metazoa</taxon>
        <taxon>Ecdysozoa</taxon>
        <taxon>Tardigrada</taxon>
        <taxon>Eutardigrada</taxon>
        <taxon>Parachela</taxon>
        <taxon>Hypsibioidea</taxon>
        <taxon>Hypsibiidae</taxon>
        <taxon>Hypsibius</taxon>
    </lineage>
</organism>
<evidence type="ECO:0000256" key="7">
    <source>
        <dbReference type="ARBA" id="ARBA00023273"/>
    </source>
</evidence>
<dbReference type="InterPro" id="IPR052319">
    <property type="entry name" value="Centriolar_ciliogenesis_assoc"/>
</dbReference>